<evidence type="ECO:0000313" key="4">
    <source>
        <dbReference type="EMBL" id="OKH32830.1"/>
    </source>
</evidence>
<dbReference type="GO" id="GO:0009103">
    <property type="term" value="P:lipopolysaccharide biosynthetic process"/>
    <property type="evidence" value="ECO:0007669"/>
    <property type="project" value="TreeGrafter"/>
</dbReference>
<keyword evidence="1" id="KW-0808">Transferase</keyword>
<dbReference type="PANTHER" id="PTHR46401">
    <property type="entry name" value="GLYCOSYLTRANSFERASE WBBK-RELATED"/>
    <property type="match status" value="1"/>
</dbReference>
<dbReference type="Gene3D" id="3.40.50.2000">
    <property type="entry name" value="Glycogen Phosphorylase B"/>
    <property type="match status" value="2"/>
</dbReference>
<dbReference type="GO" id="GO:0016787">
    <property type="term" value="F:hydrolase activity"/>
    <property type="evidence" value="ECO:0007669"/>
    <property type="project" value="UniProtKB-KW"/>
</dbReference>
<dbReference type="OrthoDB" id="525353at2"/>
<reference evidence="4 5" key="1">
    <citation type="submission" date="2016-11" db="EMBL/GenBank/DDBJ databases">
        <title>Draft Genome Sequences of Nine Cyanobacterial Strains from Diverse Habitats.</title>
        <authorList>
            <person name="Zhu T."/>
            <person name="Hou S."/>
            <person name="Lu X."/>
            <person name="Hess W.R."/>
        </authorList>
    </citation>
    <scope>NUCLEOTIDE SEQUENCE [LARGE SCALE GENOMIC DNA]</scope>
    <source>
        <strain evidence="4 5">IAM M-71</strain>
    </source>
</reference>
<dbReference type="Pfam" id="PF13439">
    <property type="entry name" value="Glyco_transf_4"/>
    <property type="match status" value="1"/>
</dbReference>
<dbReference type="InterPro" id="IPR028098">
    <property type="entry name" value="Glyco_trans_4-like_N"/>
</dbReference>
<dbReference type="PANTHER" id="PTHR46401:SF2">
    <property type="entry name" value="GLYCOSYLTRANSFERASE WBBK-RELATED"/>
    <property type="match status" value="1"/>
</dbReference>
<protein>
    <submittedName>
        <fullName evidence="4">Glycoside hydrolase</fullName>
    </submittedName>
</protein>
<proteinExistence type="predicted"/>
<sequence>MKILLTCHYNFDTNAGAAGVTWRLGQEYEKLGHEVFYYSLDDLPNKLHRLAKFATFPEFVAHQIWHLCKQEEIDVIDASTGDGWVWSWLQKVQKNRPLLVARCHGLEHIEHEEYLQEAEQGNIKLSWKYGLYRGSLRLWEAAASMRYSDLVLLLNSCDAKYVIENLGVKSERVRIVPNGIADRFLNLPFESLSSTENSVIRIAQIGTYIPRKGIYYSVPALNKILKRYPQVEVSFFGTKCFECPDPAQVYADFDPGVRDRVKVIPYYTNETLPELLKGHHIKLFSTISEGFGIALIEAMACGLAPITTATPGPLEIVRDGYDAIVIPPRNSQTIEEALELLITNRSFLAQLRRNAYHTAQSYSWAKIAQTNLSFYEQACQQKCDR</sequence>
<name>A0A1U7I8V2_9CYAN</name>
<dbReference type="InterPro" id="IPR001296">
    <property type="entry name" value="Glyco_trans_1"/>
</dbReference>
<dbReference type="RefSeq" id="WP_073596206.1">
    <property type="nucleotide sequence ID" value="NZ_MRCE01000035.1"/>
</dbReference>
<dbReference type="SUPFAM" id="SSF53756">
    <property type="entry name" value="UDP-Glycosyltransferase/glycogen phosphorylase"/>
    <property type="match status" value="1"/>
</dbReference>
<dbReference type="Proteomes" id="UP000185860">
    <property type="component" value="Unassembled WGS sequence"/>
</dbReference>
<dbReference type="STRING" id="454136.NIES2119_24955"/>
<keyword evidence="4" id="KW-0378">Hydrolase</keyword>
<comment type="caution">
    <text evidence="4">The sequence shown here is derived from an EMBL/GenBank/DDBJ whole genome shotgun (WGS) entry which is preliminary data.</text>
</comment>
<feature type="domain" description="Glycosyltransferase subfamily 4-like N-terminal" evidence="3">
    <location>
        <begin position="16"/>
        <end position="180"/>
    </location>
</feature>
<feature type="domain" description="Glycosyl transferase family 1" evidence="2">
    <location>
        <begin position="202"/>
        <end position="357"/>
    </location>
</feature>
<evidence type="ECO:0000256" key="1">
    <source>
        <dbReference type="ARBA" id="ARBA00022679"/>
    </source>
</evidence>
<dbReference type="GO" id="GO:0016757">
    <property type="term" value="F:glycosyltransferase activity"/>
    <property type="evidence" value="ECO:0007669"/>
    <property type="project" value="InterPro"/>
</dbReference>
<accession>A0A1U7I8V2</accession>
<dbReference type="AlphaFoldDB" id="A0A1U7I8V2"/>
<dbReference type="EMBL" id="MRCE01000035">
    <property type="protein sequence ID" value="OKH32830.1"/>
    <property type="molecule type" value="Genomic_DNA"/>
</dbReference>
<dbReference type="Pfam" id="PF00534">
    <property type="entry name" value="Glycos_transf_1"/>
    <property type="match status" value="1"/>
</dbReference>
<gene>
    <name evidence="4" type="ORF">NIES2119_24955</name>
</gene>
<dbReference type="CDD" id="cd03801">
    <property type="entry name" value="GT4_PimA-like"/>
    <property type="match status" value="1"/>
</dbReference>
<evidence type="ECO:0000313" key="5">
    <source>
        <dbReference type="Proteomes" id="UP000185860"/>
    </source>
</evidence>
<evidence type="ECO:0000259" key="2">
    <source>
        <dbReference type="Pfam" id="PF00534"/>
    </source>
</evidence>
<organism evidence="4 5">
    <name type="scientific">[Phormidium ambiguum] IAM M-71</name>
    <dbReference type="NCBI Taxonomy" id="454136"/>
    <lineage>
        <taxon>Bacteria</taxon>
        <taxon>Bacillati</taxon>
        <taxon>Cyanobacteriota</taxon>
        <taxon>Cyanophyceae</taxon>
        <taxon>Oscillatoriophycideae</taxon>
        <taxon>Aerosakkonematales</taxon>
        <taxon>Aerosakkonemataceae</taxon>
        <taxon>Floridanema</taxon>
    </lineage>
</organism>
<evidence type="ECO:0000259" key="3">
    <source>
        <dbReference type="Pfam" id="PF13439"/>
    </source>
</evidence>